<comment type="caution">
    <text evidence="1">The sequence shown here is derived from an EMBL/GenBank/DDBJ whole genome shotgun (WGS) entry which is preliminary data.</text>
</comment>
<protein>
    <submittedName>
        <fullName evidence="1">Uncharacterized protein</fullName>
    </submittedName>
</protein>
<organism evidence="1 2">
    <name type="scientific">Candidatus Opimibacter skivensis</name>
    <dbReference type="NCBI Taxonomy" id="2982028"/>
    <lineage>
        <taxon>Bacteria</taxon>
        <taxon>Pseudomonadati</taxon>
        <taxon>Bacteroidota</taxon>
        <taxon>Saprospiria</taxon>
        <taxon>Saprospirales</taxon>
        <taxon>Saprospiraceae</taxon>
        <taxon>Candidatus Opimibacter</taxon>
    </lineage>
</organism>
<evidence type="ECO:0000313" key="1">
    <source>
        <dbReference type="EMBL" id="MBK9981359.1"/>
    </source>
</evidence>
<dbReference type="Proteomes" id="UP000808337">
    <property type="component" value="Unassembled WGS sequence"/>
</dbReference>
<dbReference type="AlphaFoldDB" id="A0A9D7SSK5"/>
<evidence type="ECO:0000313" key="2">
    <source>
        <dbReference type="Proteomes" id="UP000808337"/>
    </source>
</evidence>
<dbReference type="EMBL" id="JADKGY010000001">
    <property type="protein sequence ID" value="MBK9981359.1"/>
    <property type="molecule type" value="Genomic_DNA"/>
</dbReference>
<accession>A0A9D7SSK5</accession>
<gene>
    <name evidence="1" type="ORF">IPP15_02855</name>
</gene>
<name>A0A9D7SSK5_9BACT</name>
<reference evidence="1 2" key="1">
    <citation type="submission" date="2020-10" db="EMBL/GenBank/DDBJ databases">
        <title>Connecting structure to function with the recovery of over 1000 high-quality activated sludge metagenome-assembled genomes encoding full-length rRNA genes using long-read sequencing.</title>
        <authorList>
            <person name="Singleton C.M."/>
            <person name="Petriglieri F."/>
            <person name="Kristensen J.M."/>
            <person name="Kirkegaard R.H."/>
            <person name="Michaelsen T.Y."/>
            <person name="Andersen M.H."/>
            <person name="Karst S.M."/>
            <person name="Dueholm M.S."/>
            <person name="Nielsen P.H."/>
            <person name="Albertsen M."/>
        </authorList>
    </citation>
    <scope>NUCLEOTIDE SEQUENCE [LARGE SCALE GENOMIC DNA]</scope>
    <source>
        <strain evidence="1">Ribe_18-Q3-R11-54_MAXAC.273</strain>
    </source>
</reference>
<proteinExistence type="predicted"/>
<sequence>MIDQTLKEHDGITVKDFLAQYQIEQQVNIKKELRQLADENKIRIIEDKIYRRK</sequence>